<dbReference type="EMBL" id="JAUOPU010000028">
    <property type="protein sequence ID" value="MDO6544639.1"/>
    <property type="molecule type" value="Genomic_DNA"/>
</dbReference>
<evidence type="ECO:0000313" key="1">
    <source>
        <dbReference type="EMBL" id="MDO6544639.1"/>
    </source>
</evidence>
<dbReference type="AlphaFoldDB" id="A0AAW7YD12"/>
<evidence type="ECO:0000313" key="2">
    <source>
        <dbReference type="Proteomes" id="UP001170624"/>
    </source>
</evidence>
<reference evidence="1" key="1">
    <citation type="submission" date="2023-07" db="EMBL/GenBank/DDBJ databases">
        <title>Genome content predicts the carbon catabolic preferences of heterotrophic bacteria.</title>
        <authorList>
            <person name="Gralka M."/>
        </authorList>
    </citation>
    <scope>NUCLEOTIDE SEQUENCE</scope>
    <source>
        <strain evidence="1">G2M05</strain>
    </source>
</reference>
<sequence length="55" mass="6095">MFSQSLFAQLSRMVLLLIITLIGVHHCQPLLDALAQHAVHAGCHQSNSDSHTEHH</sequence>
<gene>
    <name evidence="1" type="ORF">Q4568_19040</name>
</gene>
<proteinExistence type="predicted"/>
<dbReference type="RefSeq" id="WP_164488547.1">
    <property type="nucleotide sequence ID" value="NZ_AP024850.1"/>
</dbReference>
<dbReference type="Proteomes" id="UP001170624">
    <property type="component" value="Unassembled WGS sequence"/>
</dbReference>
<organism evidence="1 2">
    <name type="scientific">Photobacterium sanguinicancri</name>
    <dbReference type="NCBI Taxonomy" id="875932"/>
    <lineage>
        <taxon>Bacteria</taxon>
        <taxon>Pseudomonadati</taxon>
        <taxon>Pseudomonadota</taxon>
        <taxon>Gammaproteobacteria</taxon>
        <taxon>Vibrionales</taxon>
        <taxon>Vibrionaceae</taxon>
        <taxon>Photobacterium</taxon>
    </lineage>
</organism>
<name>A0AAW7YD12_9GAMM</name>
<accession>A0AAW7YD12</accession>
<comment type="caution">
    <text evidence="1">The sequence shown here is derived from an EMBL/GenBank/DDBJ whole genome shotgun (WGS) entry which is preliminary data.</text>
</comment>
<protein>
    <submittedName>
        <fullName evidence="1">Uncharacterized protein</fullName>
    </submittedName>
</protein>